<name>A0ACC2YQN7_9PEZI</name>
<keyword evidence="2" id="KW-1185">Reference proteome</keyword>
<gene>
    <name evidence="1" type="ORF">H2199_007201</name>
</gene>
<evidence type="ECO:0000313" key="1">
    <source>
        <dbReference type="EMBL" id="KAJ9637710.1"/>
    </source>
</evidence>
<dbReference type="Proteomes" id="UP001172680">
    <property type="component" value="Unassembled WGS sequence"/>
</dbReference>
<proteinExistence type="predicted"/>
<comment type="caution">
    <text evidence="1">The sequence shown here is derived from an EMBL/GenBank/DDBJ whole genome shotgun (WGS) entry which is preliminary data.</text>
</comment>
<accession>A0ACC2YQN7</accession>
<evidence type="ECO:0000313" key="2">
    <source>
        <dbReference type="Proteomes" id="UP001172680"/>
    </source>
</evidence>
<protein>
    <submittedName>
        <fullName evidence="1">Uncharacterized protein</fullName>
    </submittedName>
</protein>
<organism evidence="1 2">
    <name type="scientific">Coniosporium tulheliwenetii</name>
    <dbReference type="NCBI Taxonomy" id="3383036"/>
    <lineage>
        <taxon>Eukaryota</taxon>
        <taxon>Fungi</taxon>
        <taxon>Dikarya</taxon>
        <taxon>Ascomycota</taxon>
        <taxon>Pezizomycotina</taxon>
        <taxon>Dothideomycetes</taxon>
        <taxon>Dothideomycetes incertae sedis</taxon>
        <taxon>Coniosporium</taxon>
    </lineage>
</organism>
<reference evidence="1" key="1">
    <citation type="submission" date="2022-10" db="EMBL/GenBank/DDBJ databases">
        <title>Culturing micro-colonial fungi from biological soil crusts in the Mojave desert and describing Neophaeococcomyces mojavensis, and introducing the new genera and species Taxawa tesnikishii.</title>
        <authorList>
            <person name="Kurbessoian T."/>
            <person name="Stajich J.E."/>
        </authorList>
    </citation>
    <scope>NUCLEOTIDE SEQUENCE</scope>
    <source>
        <strain evidence="1">JES_115</strain>
    </source>
</reference>
<sequence length="355" mass="37196">MQLYTISYLILFSILGTLARVGIQWLTFYPGAPVITPVLWSNFAGSLFLGFLSEDQRLFRCPRNRSKNEAAARTAHAKVKKTIPLYVGLATGFCGSLTSFSTFMRDAFLALSNDLPTPPSTASPTADPGADTLASSTAPRNGGCSVLAVLAVVILTVSLSLSALKFGAHIAAALDPYTPSLSPLLTSTLLNRVLAVLAWLSWLDTWRGQALFALLFAPAGCLLRHLASLKLNHLVKCFPLGTFAVNIFGTAVLGMAWDLQHVALANGAVGGGRVGCQVLQGVQDGFCGALTTVSTWVAELEGLGRKVGMGRAWVYGAVSVGGGLGLVVVVMGSVRWTVGFGGVVCGTSERTFGVG</sequence>
<dbReference type="EMBL" id="JAPDRP010000022">
    <property type="protein sequence ID" value="KAJ9637710.1"/>
    <property type="molecule type" value="Genomic_DNA"/>
</dbReference>